<dbReference type="AlphaFoldDB" id="A0A0F9IKM0"/>
<reference evidence="1" key="1">
    <citation type="journal article" date="2015" name="Nature">
        <title>Complex archaea that bridge the gap between prokaryotes and eukaryotes.</title>
        <authorList>
            <person name="Spang A."/>
            <person name="Saw J.H."/>
            <person name="Jorgensen S.L."/>
            <person name="Zaremba-Niedzwiedzka K."/>
            <person name="Martijn J."/>
            <person name="Lind A.E."/>
            <person name="van Eijk R."/>
            <person name="Schleper C."/>
            <person name="Guy L."/>
            <person name="Ettema T.J."/>
        </authorList>
    </citation>
    <scope>NUCLEOTIDE SEQUENCE</scope>
</reference>
<sequence>MNKAEASTQAAMLIKSKRWDQIHKHGWSTEHDDAHASGELANAAAAFATGRGELWPWEEHFNPSGGYLESLTNAGALILAEIERELRATR</sequence>
<protein>
    <recommendedName>
        <fullName evidence="2">dATP/dGTP diphosphohydrolase N-terminal domain-containing protein</fullName>
    </recommendedName>
</protein>
<evidence type="ECO:0008006" key="2">
    <source>
        <dbReference type="Google" id="ProtNLM"/>
    </source>
</evidence>
<dbReference type="EMBL" id="LAZR01012178">
    <property type="protein sequence ID" value="KKM28167.1"/>
    <property type="molecule type" value="Genomic_DNA"/>
</dbReference>
<name>A0A0F9IKM0_9ZZZZ</name>
<evidence type="ECO:0000313" key="1">
    <source>
        <dbReference type="EMBL" id="KKM28167.1"/>
    </source>
</evidence>
<comment type="caution">
    <text evidence="1">The sequence shown here is derived from an EMBL/GenBank/DDBJ whole genome shotgun (WGS) entry which is preliminary data.</text>
</comment>
<proteinExistence type="predicted"/>
<organism evidence="1">
    <name type="scientific">marine sediment metagenome</name>
    <dbReference type="NCBI Taxonomy" id="412755"/>
    <lineage>
        <taxon>unclassified sequences</taxon>
        <taxon>metagenomes</taxon>
        <taxon>ecological metagenomes</taxon>
    </lineage>
</organism>
<gene>
    <name evidence="1" type="ORF">LCGC14_1567410</name>
</gene>
<accession>A0A0F9IKM0</accession>